<dbReference type="InterPro" id="IPR037103">
    <property type="entry name" value="Tubulin/FtsZ-like_C"/>
</dbReference>
<accession>A0A1G7Q3Y8</accession>
<evidence type="ECO:0000313" key="2">
    <source>
        <dbReference type="Proteomes" id="UP000183404"/>
    </source>
</evidence>
<dbReference type="Gene3D" id="3.30.1330.20">
    <property type="entry name" value="Tubulin/FtsZ, C-terminal domain"/>
    <property type="match status" value="1"/>
</dbReference>
<dbReference type="Proteomes" id="UP000183404">
    <property type="component" value="Unassembled WGS sequence"/>
</dbReference>
<dbReference type="RefSeq" id="WP_003867261.1">
    <property type="nucleotide sequence ID" value="NZ_FNBS01000031.1"/>
</dbReference>
<evidence type="ECO:0008006" key="3">
    <source>
        <dbReference type="Google" id="ProtNLM"/>
    </source>
</evidence>
<dbReference type="PANTHER" id="PTHR34784">
    <property type="entry name" value="50S RIBOSOMAL PROTEIN L34"/>
    <property type="match status" value="1"/>
</dbReference>
<organism evidence="1 2">
    <name type="scientific">Thermoanaerobacter thermohydrosulfuricus</name>
    <name type="common">Clostridium thermohydrosulfuricum</name>
    <dbReference type="NCBI Taxonomy" id="1516"/>
    <lineage>
        <taxon>Bacteria</taxon>
        <taxon>Bacillati</taxon>
        <taxon>Bacillota</taxon>
        <taxon>Clostridia</taxon>
        <taxon>Thermoanaerobacterales</taxon>
        <taxon>Thermoanaerobacteraceae</taxon>
        <taxon>Thermoanaerobacter</taxon>
    </lineage>
</organism>
<protein>
    <recommendedName>
        <fullName evidence="3">Enamine deaminase RidA, house cleaning of reactive enamine intermediates, YjgF/YER057c/UK114 family</fullName>
    </recommendedName>
</protein>
<proteinExistence type="predicted"/>
<sequence length="121" mass="13009">MEAVLIKRFIVEFGYGVDLHGQDVNKAAQKAVKDAISHSCLCGLTEILGVDLNEIVVEATVAVSRPEEIEEEGIKAVLPIGEKYVKAIKGGMRVAGIKEPEFGDKDDTIEVAVACITVNIK</sequence>
<dbReference type="AlphaFoldDB" id="A0A1G7Q3Y8"/>
<dbReference type="PANTHER" id="PTHR34784:SF1">
    <property type="entry name" value="50S RIBOSOMAL PROTEIN L34"/>
    <property type="match status" value="1"/>
</dbReference>
<name>A0A1G7Q3Y8_THETY</name>
<evidence type="ECO:0000313" key="1">
    <source>
        <dbReference type="EMBL" id="SDF92330.1"/>
    </source>
</evidence>
<dbReference type="EMBL" id="FNBS01000031">
    <property type="protein sequence ID" value="SDF92330.1"/>
    <property type="molecule type" value="Genomic_DNA"/>
</dbReference>
<dbReference type="Pfam" id="PF09585">
    <property type="entry name" value="Lin0512_fam"/>
    <property type="match status" value="1"/>
</dbReference>
<dbReference type="InterPro" id="IPR011719">
    <property type="entry name" value="CHP02058"/>
</dbReference>
<dbReference type="NCBIfam" id="TIGR02058">
    <property type="entry name" value="lin0512_fam"/>
    <property type="match status" value="1"/>
</dbReference>
<gene>
    <name evidence="1" type="ORF">SAMN04244560_01474</name>
</gene>
<reference evidence="1 2" key="1">
    <citation type="submission" date="2016-10" db="EMBL/GenBank/DDBJ databases">
        <authorList>
            <person name="de Groot N.N."/>
        </authorList>
    </citation>
    <scope>NUCLEOTIDE SEQUENCE [LARGE SCALE GENOMIC DNA]</scope>
    <source>
        <strain evidence="1 2">DSM 569</strain>
    </source>
</reference>